<evidence type="ECO:0000313" key="1">
    <source>
        <dbReference type="EMBL" id="KAJ9535092.1"/>
    </source>
</evidence>
<evidence type="ECO:0000313" key="2">
    <source>
        <dbReference type="Proteomes" id="UP001172457"/>
    </source>
</evidence>
<dbReference type="Pfam" id="PF14223">
    <property type="entry name" value="Retrotran_gag_2"/>
    <property type="match status" value="1"/>
</dbReference>
<dbReference type="AlphaFoldDB" id="A0AA38SL62"/>
<protein>
    <submittedName>
        <fullName evidence="1">Uncharacterized protein</fullName>
    </submittedName>
</protein>
<sequence length="226" mass="26281">MGRYTKPVTGWDEEEKELASLAPKCKRLLIMGLPNDIFDSLDHCNTSMEFWNELHRQLEGGVKTWKNNKTMCINEYHLFKAKEGETLKDTYSRFNILISKCKRFGEIRSNEDNNMLFLKSLGAEWMHLTMSMRATLDLESLYLANLYCSLASQDSLVQQVKRSIGGPLALVVEGSKDKGKEVKKYEKKKKKKVFFMESEDEMDSEEEVTMKEMMKTLALITKDYRK</sequence>
<reference evidence="1" key="1">
    <citation type="submission" date="2023-03" db="EMBL/GenBank/DDBJ databases">
        <title>Chromosome-scale reference genome and RAD-based genetic map of yellow starthistle (Centaurea solstitialis) reveal putative structural variation and QTLs associated with invader traits.</title>
        <authorList>
            <person name="Reatini B."/>
            <person name="Cang F.A."/>
            <person name="Jiang Q."/>
            <person name="Mckibben M.T.W."/>
            <person name="Barker M.S."/>
            <person name="Rieseberg L.H."/>
            <person name="Dlugosch K.M."/>
        </authorList>
    </citation>
    <scope>NUCLEOTIDE SEQUENCE</scope>
    <source>
        <strain evidence="1">CAN-66</strain>
        <tissue evidence="1">Leaf</tissue>
    </source>
</reference>
<dbReference type="EMBL" id="JARYMX010000781">
    <property type="protein sequence ID" value="KAJ9535092.1"/>
    <property type="molecule type" value="Genomic_DNA"/>
</dbReference>
<dbReference type="Proteomes" id="UP001172457">
    <property type="component" value="Unassembled WGS sequence"/>
</dbReference>
<keyword evidence="2" id="KW-1185">Reference proteome</keyword>
<organism evidence="1 2">
    <name type="scientific">Centaurea solstitialis</name>
    <name type="common">yellow star-thistle</name>
    <dbReference type="NCBI Taxonomy" id="347529"/>
    <lineage>
        <taxon>Eukaryota</taxon>
        <taxon>Viridiplantae</taxon>
        <taxon>Streptophyta</taxon>
        <taxon>Embryophyta</taxon>
        <taxon>Tracheophyta</taxon>
        <taxon>Spermatophyta</taxon>
        <taxon>Magnoliopsida</taxon>
        <taxon>eudicotyledons</taxon>
        <taxon>Gunneridae</taxon>
        <taxon>Pentapetalae</taxon>
        <taxon>asterids</taxon>
        <taxon>campanulids</taxon>
        <taxon>Asterales</taxon>
        <taxon>Asteraceae</taxon>
        <taxon>Carduoideae</taxon>
        <taxon>Cardueae</taxon>
        <taxon>Centaureinae</taxon>
        <taxon>Centaurea</taxon>
    </lineage>
</organism>
<name>A0AA38SL62_9ASTR</name>
<gene>
    <name evidence="1" type="ORF">OSB04_un001832</name>
</gene>
<comment type="caution">
    <text evidence="1">The sequence shown here is derived from an EMBL/GenBank/DDBJ whole genome shotgun (WGS) entry which is preliminary data.</text>
</comment>
<accession>A0AA38SL62</accession>
<proteinExistence type="predicted"/>